<accession>A0A0N5D0N2</accession>
<evidence type="ECO:0000313" key="4">
    <source>
        <dbReference type="WBParaSite" id="TCLT_0000636401-mRNA-1"/>
    </source>
</evidence>
<keyword evidence="1" id="KW-0472">Membrane</keyword>
<keyword evidence="3" id="KW-1185">Reference proteome</keyword>
<evidence type="ECO:0000313" key="2">
    <source>
        <dbReference type="EMBL" id="VDN03697.1"/>
    </source>
</evidence>
<name>A0A0N5D0N2_THECL</name>
<dbReference type="WBParaSite" id="TCLT_0000636401-mRNA-1">
    <property type="protein sequence ID" value="TCLT_0000636401-mRNA-1"/>
    <property type="gene ID" value="TCLT_0000636401"/>
</dbReference>
<reference evidence="2 3" key="2">
    <citation type="submission" date="2018-11" db="EMBL/GenBank/DDBJ databases">
        <authorList>
            <consortium name="Pathogen Informatics"/>
        </authorList>
    </citation>
    <scope>NUCLEOTIDE SEQUENCE [LARGE SCALE GENOMIC DNA]</scope>
</reference>
<dbReference type="Proteomes" id="UP000276776">
    <property type="component" value="Unassembled WGS sequence"/>
</dbReference>
<dbReference type="OrthoDB" id="5794481at2759"/>
<organism evidence="4">
    <name type="scientific">Thelazia callipaeda</name>
    <name type="common">Oriental eyeworm</name>
    <name type="synonym">Parasitic nematode</name>
    <dbReference type="NCBI Taxonomy" id="103827"/>
    <lineage>
        <taxon>Eukaryota</taxon>
        <taxon>Metazoa</taxon>
        <taxon>Ecdysozoa</taxon>
        <taxon>Nematoda</taxon>
        <taxon>Chromadorea</taxon>
        <taxon>Rhabditida</taxon>
        <taxon>Spirurina</taxon>
        <taxon>Spiruromorpha</taxon>
        <taxon>Thelazioidea</taxon>
        <taxon>Thelaziidae</taxon>
        <taxon>Thelazia</taxon>
    </lineage>
</organism>
<dbReference type="AlphaFoldDB" id="A0A0N5D0N2"/>
<reference evidence="4" key="1">
    <citation type="submission" date="2017-02" db="UniProtKB">
        <authorList>
            <consortium name="WormBaseParasite"/>
        </authorList>
    </citation>
    <scope>IDENTIFICATION</scope>
</reference>
<keyword evidence="1" id="KW-0812">Transmembrane</keyword>
<sequence length="191" mass="21655">MEVDMHSVVSISAMLLFRNEISHLNREVLNYFLYGTGLFIVLKEKNHDCKSCSEKHFASHQENNGEQLAITTAKTTCLAQFSCRDHILRGSCLLSIENFSVLEQNFERITKSPGDLLLLAHKRTKTKQIRRKNKEMAPPTSRKQSIVEAAEKTFDKNTMILIVNLLILVVLMGLLYMVATSAMATSARDEH</sequence>
<proteinExistence type="predicted"/>
<feature type="transmembrane region" description="Helical" evidence="1">
    <location>
        <begin position="159"/>
        <end position="179"/>
    </location>
</feature>
<keyword evidence="1" id="KW-1133">Transmembrane helix</keyword>
<evidence type="ECO:0000256" key="1">
    <source>
        <dbReference type="SAM" id="Phobius"/>
    </source>
</evidence>
<gene>
    <name evidence="2" type="ORF">TCLT_LOCUS6353</name>
</gene>
<dbReference type="EMBL" id="UYYF01004409">
    <property type="protein sequence ID" value="VDN03697.1"/>
    <property type="molecule type" value="Genomic_DNA"/>
</dbReference>
<evidence type="ECO:0000313" key="3">
    <source>
        <dbReference type="Proteomes" id="UP000276776"/>
    </source>
</evidence>
<protein>
    <submittedName>
        <fullName evidence="4">Coiled-coil domain-containing protein 167</fullName>
    </submittedName>
</protein>